<dbReference type="FunFam" id="1.10.640.10:FF:000003">
    <property type="entry name" value="chorion peroxidase"/>
    <property type="match status" value="1"/>
</dbReference>
<keyword evidence="7" id="KW-1185">Reference proteome</keyword>
<comment type="caution">
    <text evidence="6">The sequence shown here is derived from an EMBL/GenBank/DDBJ whole genome shotgun (WGS) entry which is preliminary data.</text>
</comment>
<organism evidence="6 7">
    <name type="scientific">Leptotrombidium deliense</name>
    <dbReference type="NCBI Taxonomy" id="299467"/>
    <lineage>
        <taxon>Eukaryota</taxon>
        <taxon>Metazoa</taxon>
        <taxon>Ecdysozoa</taxon>
        <taxon>Arthropoda</taxon>
        <taxon>Chelicerata</taxon>
        <taxon>Arachnida</taxon>
        <taxon>Acari</taxon>
        <taxon>Acariformes</taxon>
        <taxon>Trombidiformes</taxon>
        <taxon>Prostigmata</taxon>
        <taxon>Anystina</taxon>
        <taxon>Parasitengona</taxon>
        <taxon>Trombiculoidea</taxon>
        <taxon>Trombiculidae</taxon>
        <taxon>Leptotrombidium</taxon>
    </lineage>
</organism>
<dbReference type="PROSITE" id="PS50292">
    <property type="entry name" value="PEROXIDASE_3"/>
    <property type="match status" value="1"/>
</dbReference>
<protein>
    <submittedName>
        <fullName evidence="6">Peroxidase-like protein</fullName>
    </submittedName>
</protein>
<dbReference type="Proteomes" id="UP000288716">
    <property type="component" value="Unassembled WGS sequence"/>
</dbReference>
<dbReference type="SUPFAM" id="SSF48113">
    <property type="entry name" value="Heme-dependent peroxidases"/>
    <property type="match status" value="1"/>
</dbReference>
<dbReference type="GO" id="GO:0004601">
    <property type="term" value="F:peroxidase activity"/>
    <property type="evidence" value="ECO:0007669"/>
    <property type="project" value="UniProtKB-KW"/>
</dbReference>
<dbReference type="PANTHER" id="PTHR11475:SF106">
    <property type="entry name" value="CURLY SU"/>
    <property type="match status" value="1"/>
</dbReference>
<dbReference type="InterPro" id="IPR019791">
    <property type="entry name" value="Haem_peroxidase_animal"/>
</dbReference>
<evidence type="ECO:0000313" key="6">
    <source>
        <dbReference type="EMBL" id="RWS20468.1"/>
    </source>
</evidence>
<dbReference type="GO" id="GO:0006979">
    <property type="term" value="P:response to oxidative stress"/>
    <property type="evidence" value="ECO:0007669"/>
    <property type="project" value="InterPro"/>
</dbReference>
<reference evidence="6 7" key="1">
    <citation type="journal article" date="2018" name="Gigascience">
        <title>Genomes of trombidid mites reveal novel predicted allergens and laterally-transferred genes associated with secondary metabolism.</title>
        <authorList>
            <person name="Dong X."/>
            <person name="Chaisiri K."/>
            <person name="Xia D."/>
            <person name="Armstrong S.D."/>
            <person name="Fang Y."/>
            <person name="Donnelly M.J."/>
            <person name="Kadowaki T."/>
            <person name="McGarry J.W."/>
            <person name="Darby A.C."/>
            <person name="Makepeace B.L."/>
        </authorList>
    </citation>
    <scope>NUCLEOTIDE SEQUENCE [LARGE SCALE GENOMIC DNA]</scope>
    <source>
        <strain evidence="6">UoL-UT</strain>
    </source>
</reference>
<dbReference type="STRING" id="299467.A0A443RYX3"/>
<proteinExistence type="predicted"/>
<dbReference type="InterPro" id="IPR010255">
    <property type="entry name" value="Haem_peroxidase_sf"/>
</dbReference>
<keyword evidence="5" id="KW-0349">Heme</keyword>
<keyword evidence="4" id="KW-0732">Signal</keyword>
<evidence type="ECO:0000313" key="7">
    <source>
        <dbReference type="Proteomes" id="UP000288716"/>
    </source>
</evidence>
<keyword evidence="5" id="KW-0479">Metal-binding</keyword>
<keyword evidence="5" id="KW-0408">Iron</keyword>
<feature type="non-terminal residue" evidence="6">
    <location>
        <position position="1"/>
    </location>
</feature>
<keyword evidence="3 6" id="KW-0575">Peroxidase</keyword>
<dbReference type="PANTHER" id="PTHR11475">
    <property type="entry name" value="OXIDASE/PEROXIDASE"/>
    <property type="match status" value="1"/>
</dbReference>
<name>A0A443RYX3_9ACAR</name>
<keyword evidence="3 6" id="KW-0560">Oxidoreductase</keyword>
<dbReference type="InterPro" id="IPR037120">
    <property type="entry name" value="Haem_peroxidase_sf_animal"/>
</dbReference>
<dbReference type="VEuPathDB" id="VectorBase:LDEU011572"/>
<evidence type="ECO:0000256" key="2">
    <source>
        <dbReference type="ARBA" id="ARBA00022525"/>
    </source>
</evidence>
<dbReference type="GO" id="GO:0005576">
    <property type="term" value="C:extracellular region"/>
    <property type="evidence" value="ECO:0007669"/>
    <property type="project" value="UniProtKB-SubCell"/>
</dbReference>
<dbReference type="AlphaFoldDB" id="A0A443RYX3"/>
<comment type="subcellular location">
    <subcellularLocation>
        <location evidence="1">Secreted</location>
    </subcellularLocation>
</comment>
<dbReference type="GO" id="GO:0020037">
    <property type="term" value="F:heme binding"/>
    <property type="evidence" value="ECO:0007669"/>
    <property type="project" value="InterPro"/>
</dbReference>
<dbReference type="OrthoDB" id="823504at2759"/>
<keyword evidence="2" id="KW-0964">Secreted</keyword>
<dbReference type="Gene3D" id="1.10.640.10">
    <property type="entry name" value="Haem peroxidase domain superfamily, animal type"/>
    <property type="match status" value="1"/>
</dbReference>
<feature type="binding site" description="axial binding residue" evidence="5">
    <location>
        <position position="236"/>
    </location>
    <ligand>
        <name>heme b</name>
        <dbReference type="ChEBI" id="CHEBI:60344"/>
    </ligand>
    <ligandPart>
        <name>Fe</name>
        <dbReference type="ChEBI" id="CHEBI:18248"/>
    </ligandPart>
</feature>
<dbReference type="PRINTS" id="PR00457">
    <property type="entry name" value="ANPEROXIDASE"/>
</dbReference>
<dbReference type="CDD" id="cd09823">
    <property type="entry name" value="peroxinectin_like"/>
    <property type="match status" value="1"/>
</dbReference>
<evidence type="ECO:0000256" key="5">
    <source>
        <dbReference type="PIRSR" id="PIRSR619791-2"/>
    </source>
</evidence>
<accession>A0A443RYX3</accession>
<dbReference type="EMBL" id="NCKV01017356">
    <property type="protein sequence ID" value="RWS20468.1"/>
    <property type="molecule type" value="Genomic_DNA"/>
</dbReference>
<evidence type="ECO:0000256" key="4">
    <source>
        <dbReference type="ARBA" id="ARBA00022729"/>
    </source>
</evidence>
<sequence>DHDFECCGIEPHLQHPLCMTIAIPPHDPLYGPMGKTCMEFKRSVAGQRPSCTLGPRVHINTLTSAIDANFLYGSTEELARKLRLFKGGLMRTWDRFHEYGLKPLLPPESENPERDCIGRPRHMFCFIAGDERVNEQIHLTVLHTLYVRDHNQIALKLSKLNPHWDDERIYQETRHLVAGAVQFITYNEFLPLVVGDEMMHRYNLTLQPHGYWNGYDPNVHFGPAHAFQSAAFRFGHTFIQGMVRRYNKHHEFIGEDPLRNLLRQPFIVYEPGKLDELIGGLINTPAQTYDPFITEEVSGHLFQEPHMHVGLDLPALNLGRAREHGLPGYNIFREWCGFGRAQTFEDLEPYLQNRTAFLYSKIYKHVDDIDLWSGGISEYRLPGAIIGPTFACIVARQFSNIRRGDRFWFENSGFPSSFTPDQLAELRKATQAKIICDNADDMPTIQKWVMKRPHPH</sequence>
<evidence type="ECO:0000256" key="3">
    <source>
        <dbReference type="ARBA" id="ARBA00022559"/>
    </source>
</evidence>
<evidence type="ECO:0000256" key="1">
    <source>
        <dbReference type="ARBA" id="ARBA00004613"/>
    </source>
</evidence>
<dbReference type="GO" id="GO:0046872">
    <property type="term" value="F:metal ion binding"/>
    <property type="evidence" value="ECO:0007669"/>
    <property type="project" value="UniProtKB-KW"/>
</dbReference>
<gene>
    <name evidence="6" type="ORF">B4U80_02802</name>
</gene>
<dbReference type="Pfam" id="PF03098">
    <property type="entry name" value="An_peroxidase"/>
    <property type="match status" value="1"/>
</dbReference>